<dbReference type="Proteomes" id="UP000054279">
    <property type="component" value="Unassembled WGS sequence"/>
</dbReference>
<dbReference type="SUPFAM" id="SSF81383">
    <property type="entry name" value="F-box domain"/>
    <property type="match status" value="1"/>
</dbReference>
<protein>
    <recommendedName>
        <fullName evidence="1">F-box domain-containing protein</fullName>
    </recommendedName>
</protein>
<keyword evidence="3" id="KW-1185">Reference proteome</keyword>
<evidence type="ECO:0000313" key="3">
    <source>
        <dbReference type="Proteomes" id="UP000054279"/>
    </source>
</evidence>
<organism evidence="2 3">
    <name type="scientific">Sphaerobolus stellatus (strain SS14)</name>
    <dbReference type="NCBI Taxonomy" id="990650"/>
    <lineage>
        <taxon>Eukaryota</taxon>
        <taxon>Fungi</taxon>
        <taxon>Dikarya</taxon>
        <taxon>Basidiomycota</taxon>
        <taxon>Agaricomycotina</taxon>
        <taxon>Agaricomycetes</taxon>
        <taxon>Phallomycetidae</taxon>
        <taxon>Geastrales</taxon>
        <taxon>Sphaerobolaceae</taxon>
        <taxon>Sphaerobolus</taxon>
    </lineage>
</organism>
<proteinExistence type="predicted"/>
<dbReference type="Pfam" id="PF00646">
    <property type="entry name" value="F-box"/>
    <property type="match status" value="1"/>
</dbReference>
<dbReference type="InterPro" id="IPR001810">
    <property type="entry name" value="F-box_dom"/>
</dbReference>
<dbReference type="HOGENOM" id="CLU_189352_0_0_1"/>
<dbReference type="OrthoDB" id="3249214at2759"/>
<reference evidence="2 3" key="1">
    <citation type="submission" date="2014-06" db="EMBL/GenBank/DDBJ databases">
        <title>Evolutionary Origins and Diversification of the Mycorrhizal Mutualists.</title>
        <authorList>
            <consortium name="DOE Joint Genome Institute"/>
            <consortium name="Mycorrhizal Genomics Consortium"/>
            <person name="Kohler A."/>
            <person name="Kuo A."/>
            <person name="Nagy L.G."/>
            <person name="Floudas D."/>
            <person name="Copeland A."/>
            <person name="Barry K.W."/>
            <person name="Cichocki N."/>
            <person name="Veneault-Fourrey C."/>
            <person name="LaButti K."/>
            <person name="Lindquist E.A."/>
            <person name="Lipzen A."/>
            <person name="Lundell T."/>
            <person name="Morin E."/>
            <person name="Murat C."/>
            <person name="Riley R."/>
            <person name="Ohm R."/>
            <person name="Sun H."/>
            <person name="Tunlid A."/>
            <person name="Henrissat B."/>
            <person name="Grigoriev I.V."/>
            <person name="Hibbett D.S."/>
            <person name="Martin F."/>
        </authorList>
    </citation>
    <scope>NUCLEOTIDE SEQUENCE [LARGE SCALE GENOMIC DNA]</scope>
    <source>
        <strain evidence="2 3">SS14</strain>
    </source>
</reference>
<accession>A0A0C9U700</accession>
<sequence>LLQLPFDILEEIVSQIDHPRDLISFAQISRKLPDLIVPDHIQYRYICDDSNRTKLWNYLALHRNLVARIRWV</sequence>
<gene>
    <name evidence="2" type="ORF">M422DRAFT_105087</name>
</gene>
<feature type="domain" description="F-box" evidence="1">
    <location>
        <begin position="1"/>
        <end position="46"/>
    </location>
</feature>
<evidence type="ECO:0000259" key="1">
    <source>
        <dbReference type="PROSITE" id="PS50181"/>
    </source>
</evidence>
<evidence type="ECO:0000313" key="2">
    <source>
        <dbReference type="EMBL" id="KIJ30099.1"/>
    </source>
</evidence>
<feature type="non-terminal residue" evidence="2">
    <location>
        <position position="1"/>
    </location>
</feature>
<feature type="non-terminal residue" evidence="2">
    <location>
        <position position="72"/>
    </location>
</feature>
<dbReference type="EMBL" id="KN837269">
    <property type="protein sequence ID" value="KIJ30099.1"/>
    <property type="molecule type" value="Genomic_DNA"/>
</dbReference>
<dbReference type="InterPro" id="IPR036047">
    <property type="entry name" value="F-box-like_dom_sf"/>
</dbReference>
<dbReference type="AlphaFoldDB" id="A0A0C9U700"/>
<name>A0A0C9U700_SPHS4</name>
<dbReference type="PROSITE" id="PS50181">
    <property type="entry name" value="FBOX"/>
    <property type="match status" value="1"/>
</dbReference>